<dbReference type="GO" id="GO:1902000">
    <property type="term" value="P:homogentisate catabolic process"/>
    <property type="evidence" value="ECO:0007669"/>
    <property type="project" value="TreeGrafter"/>
</dbReference>
<dbReference type="InterPro" id="IPR013087">
    <property type="entry name" value="Znf_C2H2_type"/>
</dbReference>
<feature type="compositionally biased region" description="Polar residues" evidence="10">
    <location>
        <begin position="662"/>
        <end position="678"/>
    </location>
</feature>
<dbReference type="PANTHER" id="PTHR43069:SF2">
    <property type="entry name" value="FUMARYLACETOACETASE"/>
    <property type="match status" value="1"/>
</dbReference>
<feature type="domain" description="C2H2-type" evidence="11">
    <location>
        <begin position="2232"/>
        <end position="2256"/>
    </location>
</feature>
<evidence type="ECO:0000313" key="13">
    <source>
        <dbReference type="Proteomes" id="UP001201812"/>
    </source>
</evidence>
<dbReference type="EMBL" id="JAKKPZ010000010">
    <property type="protein sequence ID" value="KAI1716275.1"/>
    <property type="molecule type" value="Genomic_DNA"/>
</dbReference>
<sequence length="2256" mass="244850">MNGNPSNNGTGSGGNVMQQTQQSSSVMGSSSSIASNNAIPVTNGILDSGNQDLRSLALQQHLLAAMQQQQQQQAQISQSSLLGQQSLNSAFTAQTPTGSAGTQQSPSGNNTGATLSTLYQQLISQQLQQQQQPASVAAAAALPQQFNTQLHLQNVTPSVNLASHQQHRQIAGLSTHSAAASSSAPAIQQPAAGANTLASALSHLAATNPALLQAALQNQALQQQQQLLALLLQNPTTATLYAYHNYLQQQQQQQSAQSNPLLAALNPQQSQLGLISQLLTGNLGSTPQLNQLAGSLVAQQQQSGNANIGGQTEENKALLEQILLRQNREHQQQSLSAFPPLLSSATPSASSTNEASPATSTTIAGLGRPQTATGHLVNAMDTTDSPTPSASKEALGLSRERMGESLSANPTSSLTNFLPSQAPNVGQVFASTSRQASSDRLLSAESVQDHITRLISENEAIVEPNPVLLKRRPYHRQSTSNSITSQTSEGPGGHRDSPSLQQPKNPTTRSQSLHESSLLSSLRLGGSLSSGQPIIRHPYPNSLTCNFCQLKFPNEAGLEAHEFRCSKKEQQLKRSIEKQHSQPHFKNLPSSQPQLSHASSSSHEQILLQIQQNKLLAQHQSNIAALVGGGMGVAPDAIHSADVIINGAGNCGRSSVPIGAGSVTSRNQSATGSDNSPPVSEISAQYAACTSRSAANDSPNPSENRHPLKKRLLDAVAREAENNSEFTMVDVVSDQAESSTKMAKMDANLQLLQQVAHQINQTVMPKTDPESSRQETIPAELQNLILLQQGPSTSENTLQPSTASNDPSQANSVNCPETMHKAINTAVSYANSVNSTRVPYFLTLNEQEDLCSEGPSAPYRNRMRNITSDTFVCLNRLRPMSVPFKNKVSMYNNSCPQVIVSADEEKLVSLFLNTSCDARISKMGIKDFCLYTTANRDSNGLRTTHSSFWALFNKQKLCKDVAEVVPEMIAEAQIVTASSVPQTAVIIKEVADLTAQSHKNEESEQLPEDHAARISSMQKMNQDDDQTSDQEDLLDVPKHKGRNGEEINRVHFSEPNLNREHSDGDGKTARLPPTMTSYLLSNVSRKSMKRTEEVDVYVRGRGRGRYVCDRCGIRCKKPSMLKKHLKSHTNIRPYTCISCSFSFKTKGNLTKHLFSKAHRRQGMDDRILQPAQELHDNAFEEDESRLVVVDDEEEENQSDNREPPTGTARLLKTSEMYDDATLLKMSEMESKFVNDEYDLKMDEDDDESFSDNGDDMDEMIRDSSFICSNAITYRRFGQENILVERSTHTPPTLWMLYEEDGRVLTQWPKPDIERCCHSAPPVALCSPDTSRRTRRLSIIKRLDPTGNRPSSETRDVVIGDPQTSSGSTYLLSDISPPASADYTTGNSSSQLIANFIPVAKPAQSLSTSTFVYPPQSVDVTISNSLLNSFSDVDLNLLQVSQPHLAALINAVSRNPIQQQVYNLSETCSSSSYGLGLSTPSGYPAPSISSTIVTDALLTPSKERSAFTPVSSAGENSNLMHPTQLSKPDMNNMEAFLATESQEFPCEMCERKFRKESELHLHTQTHLIEQQQNARTRIHQCNECKLVLKSKQLLSKHLESVHGNHNITTSNIESSERKASSAGGRTSAEPYGTTRVVNIDATSNLGFNGNNPSQIVPTIMTNNSRNFLCTDCNLGFRTHGVLAKHLRSKNHIKSMVNSGKLPESALSLIKDKEQNNVLGNIDTADCEVARISLLNLLGKVGADIAPGSNLNDRSPRSCTPRTPTGTPLTSSSLECREQLTAISPGPQINGYSSPSAKIGISESSQMGRNNVAPHGISSPYQKPSTPLPHGLKRKSERPLSEEKDIPFGGRKRCASNSSGRLIGIETKYHCQTSTSEELGTGAHLSAPSSVKSRNHDAYSPLVTNYALVDSSASSPLHSLATIAVAAANGFPAPSHQHGKTLVANVWIPPRYDHIDSHDRRVITPETTSVVMGNMTKLLLDAAAISENVMSNRSAEETSESTGRSESSTPVQRSQINGIAASPMPFATRCSLCEITFETPADLQVHFHADHVVMRDGKDFKCPRKNCDKIYPNRDSLRQHIVAHFFGGGATPTMDSARDEPIAESPSGTSLHDLEASPSHHRNSHQQVMPAAPSAPNQSPGAPEETHTTVSRSFGETNFGSSPRIKPEVKTEPMVHTRTQNNHSSSQGASRTSSSAVVLPCHLCGSNFSDAVELQKHWMERHWVTQTSAQVRPFVCRECDAGFTTEESLKAHTATHSK</sequence>
<evidence type="ECO:0000256" key="7">
    <source>
        <dbReference type="ARBA" id="ARBA00023163"/>
    </source>
</evidence>
<gene>
    <name evidence="12" type="ORF">DdX_07316</name>
</gene>
<feature type="region of interest" description="Disordered" evidence="10">
    <location>
        <begin position="92"/>
        <end position="113"/>
    </location>
</feature>
<feature type="region of interest" description="Disordered" evidence="10">
    <location>
        <begin position="466"/>
        <end position="517"/>
    </location>
</feature>
<feature type="compositionally biased region" description="Basic and acidic residues" evidence="10">
    <location>
        <begin position="1835"/>
        <end position="1844"/>
    </location>
</feature>
<feature type="region of interest" description="Disordered" evidence="10">
    <location>
        <begin position="1780"/>
        <end position="1799"/>
    </location>
</feature>
<keyword evidence="3" id="KW-0677">Repeat</keyword>
<dbReference type="GO" id="GO:0005634">
    <property type="term" value="C:nucleus"/>
    <property type="evidence" value="ECO:0007669"/>
    <property type="project" value="UniProtKB-SubCell"/>
</dbReference>
<feature type="compositionally biased region" description="Basic and acidic residues" evidence="10">
    <location>
        <begin position="2163"/>
        <end position="2173"/>
    </location>
</feature>
<dbReference type="GO" id="GO:0008270">
    <property type="term" value="F:zinc ion binding"/>
    <property type="evidence" value="ECO:0007669"/>
    <property type="project" value="UniProtKB-KW"/>
</dbReference>
<dbReference type="Pfam" id="PF00096">
    <property type="entry name" value="zf-C2H2"/>
    <property type="match status" value="2"/>
</dbReference>
<dbReference type="GO" id="GO:0006559">
    <property type="term" value="P:L-phenylalanine catabolic process"/>
    <property type="evidence" value="ECO:0007669"/>
    <property type="project" value="TreeGrafter"/>
</dbReference>
<keyword evidence="6" id="KW-0805">Transcription regulation</keyword>
<keyword evidence="5" id="KW-0862">Zinc</keyword>
<dbReference type="InterPro" id="IPR036236">
    <property type="entry name" value="Znf_C2H2_sf"/>
</dbReference>
<evidence type="ECO:0000256" key="9">
    <source>
        <dbReference type="PROSITE-ProRule" id="PRU00042"/>
    </source>
</evidence>
<evidence type="ECO:0000256" key="6">
    <source>
        <dbReference type="ARBA" id="ARBA00023015"/>
    </source>
</evidence>
<evidence type="ECO:0000256" key="1">
    <source>
        <dbReference type="ARBA" id="ARBA00004123"/>
    </source>
</evidence>
<feature type="domain" description="C2H2-type" evidence="11">
    <location>
        <begin position="1543"/>
        <end position="1570"/>
    </location>
</feature>
<feature type="compositionally biased region" description="Acidic residues" evidence="10">
    <location>
        <begin position="1023"/>
        <end position="1034"/>
    </location>
</feature>
<dbReference type="Gene3D" id="3.30.160.60">
    <property type="entry name" value="Classic Zinc Finger"/>
    <property type="match status" value="5"/>
</dbReference>
<feature type="compositionally biased region" description="Polar residues" evidence="10">
    <location>
        <begin position="1361"/>
        <end position="1370"/>
    </location>
</feature>
<feature type="region of interest" description="Disordered" evidence="10">
    <location>
        <begin position="1804"/>
        <end position="1851"/>
    </location>
</feature>
<feature type="domain" description="C2H2-type" evidence="11">
    <location>
        <begin position="2058"/>
        <end position="2082"/>
    </location>
</feature>
<feature type="compositionally biased region" description="Polar residues" evidence="10">
    <location>
        <begin position="2146"/>
        <end position="2159"/>
    </location>
</feature>
<feature type="compositionally biased region" description="Basic and acidic residues" evidence="10">
    <location>
        <begin position="571"/>
        <end position="580"/>
    </location>
</feature>
<feature type="region of interest" description="Disordered" evidence="10">
    <location>
        <begin position="1744"/>
        <end position="1771"/>
    </location>
</feature>
<feature type="region of interest" description="Disordered" evidence="10">
    <location>
        <begin position="2090"/>
        <end position="2189"/>
    </location>
</feature>
<feature type="region of interest" description="Disordered" evidence="10">
    <location>
        <begin position="571"/>
        <end position="603"/>
    </location>
</feature>
<feature type="compositionally biased region" description="Polar residues" evidence="10">
    <location>
        <begin position="1788"/>
        <end position="1799"/>
    </location>
</feature>
<feature type="compositionally biased region" description="Polar residues" evidence="10">
    <location>
        <begin position="498"/>
        <end position="509"/>
    </location>
</feature>
<feature type="domain" description="C2H2-type" evidence="11">
    <location>
        <begin position="1666"/>
        <end position="1690"/>
    </location>
</feature>
<dbReference type="Proteomes" id="UP001201812">
    <property type="component" value="Unassembled WGS sequence"/>
</dbReference>
<organism evidence="12 13">
    <name type="scientific">Ditylenchus destructor</name>
    <dbReference type="NCBI Taxonomy" id="166010"/>
    <lineage>
        <taxon>Eukaryota</taxon>
        <taxon>Metazoa</taxon>
        <taxon>Ecdysozoa</taxon>
        <taxon>Nematoda</taxon>
        <taxon>Chromadorea</taxon>
        <taxon>Rhabditida</taxon>
        <taxon>Tylenchina</taxon>
        <taxon>Tylenchomorpha</taxon>
        <taxon>Sphaerularioidea</taxon>
        <taxon>Anguinidae</taxon>
        <taxon>Anguininae</taxon>
        <taxon>Ditylenchus</taxon>
    </lineage>
</organism>
<protein>
    <submittedName>
        <fullName evidence="12">Transcription factor HIVEP3</fullName>
    </submittedName>
</protein>
<evidence type="ECO:0000256" key="8">
    <source>
        <dbReference type="ARBA" id="ARBA00023242"/>
    </source>
</evidence>
<name>A0AAD4N9B5_9BILA</name>
<evidence type="ECO:0000256" key="4">
    <source>
        <dbReference type="ARBA" id="ARBA00022771"/>
    </source>
</evidence>
<keyword evidence="8" id="KW-0539">Nucleus</keyword>
<evidence type="ECO:0000313" key="12">
    <source>
        <dbReference type="EMBL" id="KAI1716275.1"/>
    </source>
</evidence>
<feature type="region of interest" description="Disordered" evidence="10">
    <location>
        <begin position="1342"/>
        <end position="1370"/>
    </location>
</feature>
<accession>A0AAD4N9B5</accession>
<comment type="subcellular location">
    <subcellularLocation>
        <location evidence="1">Nucleus</location>
    </subcellularLocation>
</comment>
<keyword evidence="13" id="KW-1185">Reference proteome</keyword>
<feature type="compositionally biased region" description="Low complexity" evidence="10">
    <location>
        <begin position="1998"/>
        <end position="2007"/>
    </location>
</feature>
<evidence type="ECO:0000259" key="11">
    <source>
        <dbReference type="PROSITE" id="PS50157"/>
    </source>
</evidence>
<proteinExistence type="predicted"/>
<dbReference type="SUPFAM" id="SSF57667">
    <property type="entry name" value="beta-beta-alpha zinc fingers"/>
    <property type="match status" value="3"/>
</dbReference>
<feature type="domain" description="C2H2-type" evidence="11">
    <location>
        <begin position="1134"/>
        <end position="1163"/>
    </location>
</feature>
<feature type="compositionally biased region" description="Low complexity" evidence="10">
    <location>
        <begin position="588"/>
        <end position="603"/>
    </location>
</feature>
<feature type="compositionally biased region" description="Low complexity" evidence="10">
    <location>
        <begin position="18"/>
        <end position="32"/>
    </location>
</feature>
<dbReference type="GO" id="GO:0006572">
    <property type="term" value="P:L-tyrosine catabolic process"/>
    <property type="evidence" value="ECO:0007669"/>
    <property type="project" value="TreeGrafter"/>
</dbReference>
<evidence type="ECO:0000256" key="2">
    <source>
        <dbReference type="ARBA" id="ARBA00022723"/>
    </source>
</evidence>
<dbReference type="FunFam" id="3.30.160.60:FF:000594">
    <property type="entry name" value="Transcription factor HIVEP2"/>
    <property type="match status" value="1"/>
</dbReference>
<feature type="region of interest" description="Disordered" evidence="10">
    <location>
        <begin position="1017"/>
        <end position="1043"/>
    </location>
</feature>
<dbReference type="InterPro" id="IPR005959">
    <property type="entry name" value="Fumarylacetoacetase"/>
</dbReference>
<dbReference type="PROSITE" id="PS00028">
    <property type="entry name" value="ZINC_FINGER_C2H2_1"/>
    <property type="match status" value="8"/>
</dbReference>
<reference evidence="12" key="1">
    <citation type="submission" date="2022-01" db="EMBL/GenBank/DDBJ databases">
        <title>Genome Sequence Resource for Two Populations of Ditylenchus destructor, the Migratory Endoparasitic Phytonematode.</title>
        <authorList>
            <person name="Zhang H."/>
            <person name="Lin R."/>
            <person name="Xie B."/>
        </authorList>
    </citation>
    <scope>NUCLEOTIDE SEQUENCE</scope>
    <source>
        <strain evidence="12">BazhouSP</strain>
    </source>
</reference>
<feature type="region of interest" description="Disordered" evidence="10">
    <location>
        <begin position="792"/>
        <end position="814"/>
    </location>
</feature>
<dbReference type="SMART" id="SM00355">
    <property type="entry name" value="ZnF_C2H2"/>
    <property type="match status" value="10"/>
</dbReference>
<keyword evidence="2" id="KW-0479">Metal-binding</keyword>
<feature type="compositionally biased region" description="Low complexity" evidence="10">
    <location>
        <begin position="339"/>
        <end position="362"/>
    </location>
</feature>
<evidence type="ECO:0000256" key="10">
    <source>
        <dbReference type="SAM" id="MobiDB-lite"/>
    </source>
</evidence>
<feature type="domain" description="C2H2-type" evidence="11">
    <location>
        <begin position="1106"/>
        <end position="1133"/>
    </location>
</feature>
<dbReference type="PANTHER" id="PTHR43069">
    <property type="entry name" value="FUMARYLACETOACETASE"/>
    <property type="match status" value="1"/>
</dbReference>
<evidence type="ECO:0000256" key="5">
    <source>
        <dbReference type="ARBA" id="ARBA00022833"/>
    </source>
</evidence>
<feature type="compositionally biased region" description="Low complexity" evidence="10">
    <location>
        <begin position="1758"/>
        <end position="1771"/>
    </location>
</feature>
<feature type="region of interest" description="Disordered" evidence="10">
    <location>
        <begin position="1189"/>
        <end position="1208"/>
    </location>
</feature>
<feature type="region of interest" description="Disordered" evidence="10">
    <location>
        <begin position="1054"/>
        <end position="1073"/>
    </location>
</feature>
<keyword evidence="4 9" id="KW-0863">Zinc-finger</keyword>
<comment type="caution">
    <text evidence="12">The sequence shown here is derived from an EMBL/GenBank/DDBJ whole genome shotgun (WGS) entry which is preliminary data.</text>
</comment>
<feature type="region of interest" description="Disordered" evidence="10">
    <location>
        <begin position="339"/>
        <end position="368"/>
    </location>
</feature>
<feature type="compositionally biased region" description="Low complexity" evidence="10">
    <location>
        <begin position="477"/>
        <end position="488"/>
    </location>
</feature>
<evidence type="ECO:0000256" key="3">
    <source>
        <dbReference type="ARBA" id="ARBA00022737"/>
    </source>
</evidence>
<feature type="region of interest" description="Disordered" evidence="10">
    <location>
        <begin position="1989"/>
        <end position="2013"/>
    </location>
</feature>
<keyword evidence="7" id="KW-0804">Transcription</keyword>
<dbReference type="GO" id="GO:0004334">
    <property type="term" value="F:fumarylacetoacetase activity"/>
    <property type="evidence" value="ECO:0007669"/>
    <property type="project" value="InterPro"/>
</dbReference>
<dbReference type="PROSITE" id="PS50157">
    <property type="entry name" value="ZINC_FINGER_C2H2_2"/>
    <property type="match status" value="6"/>
</dbReference>
<feature type="region of interest" description="Disordered" evidence="10">
    <location>
        <begin position="1"/>
        <end position="32"/>
    </location>
</feature>
<feature type="compositionally biased region" description="Basic and acidic residues" evidence="10">
    <location>
        <begin position="1054"/>
        <end position="1068"/>
    </location>
</feature>
<feature type="region of interest" description="Disordered" evidence="10">
    <location>
        <begin position="1604"/>
        <end position="1632"/>
    </location>
</feature>
<feature type="region of interest" description="Disordered" evidence="10">
    <location>
        <begin position="659"/>
        <end position="681"/>
    </location>
</feature>